<evidence type="ECO:0000313" key="3">
    <source>
        <dbReference type="Proteomes" id="UP000499080"/>
    </source>
</evidence>
<dbReference type="AlphaFoldDB" id="A0A4Y2S6Q7"/>
<comment type="caution">
    <text evidence="2">The sequence shown here is derived from an EMBL/GenBank/DDBJ whole genome shotgun (WGS) entry which is preliminary data.</text>
</comment>
<gene>
    <name evidence="2" type="ORF">AVEN_176437_1</name>
</gene>
<feature type="region of interest" description="Disordered" evidence="1">
    <location>
        <begin position="86"/>
        <end position="105"/>
    </location>
</feature>
<sequence length="105" mass="11859">MLEVQTVADFHTGVRGGRLVPRNSRGLKLYARNITALSPFPSSSISGRSLKCLRDRITFVKCEFKPIHHMFEVQTVADFHTGVRGGRLMPRNSRASKSMRETSRL</sequence>
<reference evidence="2 3" key="1">
    <citation type="journal article" date="2019" name="Sci. Rep.">
        <title>Orb-weaving spider Araneus ventricosus genome elucidates the spidroin gene catalogue.</title>
        <authorList>
            <person name="Kono N."/>
            <person name="Nakamura H."/>
            <person name="Ohtoshi R."/>
            <person name="Moran D.A.P."/>
            <person name="Shinohara A."/>
            <person name="Yoshida Y."/>
            <person name="Fujiwara M."/>
            <person name="Mori M."/>
            <person name="Tomita M."/>
            <person name="Arakawa K."/>
        </authorList>
    </citation>
    <scope>NUCLEOTIDE SEQUENCE [LARGE SCALE GENOMIC DNA]</scope>
</reference>
<evidence type="ECO:0000313" key="2">
    <source>
        <dbReference type="EMBL" id="GBN82975.1"/>
    </source>
</evidence>
<proteinExistence type="predicted"/>
<dbReference type="EMBL" id="BGPR01019805">
    <property type="protein sequence ID" value="GBN82975.1"/>
    <property type="molecule type" value="Genomic_DNA"/>
</dbReference>
<evidence type="ECO:0000256" key="1">
    <source>
        <dbReference type="SAM" id="MobiDB-lite"/>
    </source>
</evidence>
<protein>
    <submittedName>
        <fullName evidence="2">Uncharacterized protein</fullName>
    </submittedName>
</protein>
<dbReference type="Proteomes" id="UP000499080">
    <property type="component" value="Unassembled WGS sequence"/>
</dbReference>
<keyword evidence="3" id="KW-1185">Reference proteome</keyword>
<accession>A0A4Y2S6Q7</accession>
<organism evidence="2 3">
    <name type="scientific">Araneus ventricosus</name>
    <name type="common">Orbweaver spider</name>
    <name type="synonym">Epeira ventricosa</name>
    <dbReference type="NCBI Taxonomy" id="182803"/>
    <lineage>
        <taxon>Eukaryota</taxon>
        <taxon>Metazoa</taxon>
        <taxon>Ecdysozoa</taxon>
        <taxon>Arthropoda</taxon>
        <taxon>Chelicerata</taxon>
        <taxon>Arachnida</taxon>
        <taxon>Araneae</taxon>
        <taxon>Araneomorphae</taxon>
        <taxon>Entelegynae</taxon>
        <taxon>Araneoidea</taxon>
        <taxon>Araneidae</taxon>
        <taxon>Araneus</taxon>
    </lineage>
</organism>
<name>A0A4Y2S6Q7_ARAVE</name>